<dbReference type="InterPro" id="IPR027417">
    <property type="entry name" value="P-loop_NTPase"/>
</dbReference>
<dbReference type="Proteomes" id="UP000246303">
    <property type="component" value="Unassembled WGS sequence"/>
</dbReference>
<dbReference type="GO" id="GO:0009307">
    <property type="term" value="P:DNA restriction-modification system"/>
    <property type="evidence" value="ECO:0007669"/>
    <property type="project" value="UniProtKB-KW"/>
</dbReference>
<protein>
    <submittedName>
        <fullName evidence="2">Restriction endonuclease subunit R</fullName>
    </submittedName>
</protein>
<dbReference type="GO" id="GO:0009035">
    <property type="term" value="F:type I site-specific deoxyribonuclease activity"/>
    <property type="evidence" value="ECO:0007669"/>
    <property type="project" value="UniProtKB-EC"/>
</dbReference>
<dbReference type="GO" id="GO:0005524">
    <property type="term" value="F:ATP binding"/>
    <property type="evidence" value="ECO:0007669"/>
    <property type="project" value="UniProtKB-KW"/>
</dbReference>
<keyword evidence="2" id="KW-0540">Nuclease</keyword>
<evidence type="ECO:0000259" key="1">
    <source>
        <dbReference type="SMART" id="SM00487"/>
    </source>
</evidence>
<dbReference type="PANTHER" id="PTHR42927">
    <property type="entry name" value="HELICASE SUPERFAMILY 1 AND 2 DOMAIN-CONTAINING PROTEIN"/>
    <property type="match status" value="1"/>
</dbReference>
<dbReference type="InterPro" id="IPR014001">
    <property type="entry name" value="Helicase_ATP-bd"/>
</dbReference>
<dbReference type="GO" id="GO:0003677">
    <property type="term" value="F:DNA binding"/>
    <property type="evidence" value="ECO:0007669"/>
    <property type="project" value="UniProtKB-KW"/>
</dbReference>
<dbReference type="PANTHER" id="PTHR42927:SF1">
    <property type="entry name" value="HELICASE SUPERFAMILY 1 AND 2 DOMAIN-CONTAINING PROTEIN"/>
    <property type="match status" value="1"/>
</dbReference>
<gene>
    <name evidence="2" type="ORF">CVS29_17255</name>
</gene>
<dbReference type="AlphaFoldDB" id="A0A2V3DMX0"/>
<dbReference type="InterPro" id="IPR007409">
    <property type="entry name" value="Restrct_endonuc_type1_HsdR_N"/>
</dbReference>
<dbReference type="SUPFAM" id="SSF52540">
    <property type="entry name" value="P-loop containing nucleoside triphosphate hydrolases"/>
    <property type="match status" value="1"/>
</dbReference>
<dbReference type="Pfam" id="PF04313">
    <property type="entry name" value="HSDR_N"/>
    <property type="match status" value="1"/>
</dbReference>
<dbReference type="Pfam" id="PF22679">
    <property type="entry name" value="T1R_D3-like"/>
    <property type="match status" value="1"/>
</dbReference>
<feature type="domain" description="Helicase ATP-binding" evidence="1">
    <location>
        <begin position="293"/>
        <end position="527"/>
    </location>
</feature>
<keyword evidence="3" id="KW-1185">Reference proteome</keyword>
<dbReference type="InterPro" id="IPR055180">
    <property type="entry name" value="HsdR_RecA-like_helicase_dom_2"/>
</dbReference>
<dbReference type="SMART" id="SM00487">
    <property type="entry name" value="DEXDc"/>
    <property type="match status" value="1"/>
</dbReference>
<proteinExistence type="predicted"/>
<dbReference type="RefSeq" id="WP_110107777.1">
    <property type="nucleotide sequence ID" value="NZ_JACBZZ010000001.1"/>
</dbReference>
<evidence type="ECO:0000313" key="2">
    <source>
        <dbReference type="EMBL" id="PXA64001.1"/>
    </source>
</evidence>
<comment type="caution">
    <text evidence="2">The sequence shown here is derived from an EMBL/GenBank/DDBJ whole genome shotgun (WGS) entry which is preliminary data.</text>
</comment>
<dbReference type="Gene3D" id="3.40.50.300">
    <property type="entry name" value="P-loop containing nucleotide triphosphate hydrolases"/>
    <property type="match status" value="2"/>
</dbReference>
<accession>A0A2V3DMX0</accession>
<reference evidence="2 3" key="1">
    <citation type="submission" date="2018-05" db="EMBL/GenBank/DDBJ databases">
        <title>Genetic diversity of glacier-inhabiting Cryobacterium bacteria in China and description of Cryobacterium mengkeensis sp. nov. and Arthrobacter glacialis sp. nov.</title>
        <authorList>
            <person name="Liu Q."/>
            <person name="Xin Y.-H."/>
        </authorList>
    </citation>
    <scope>NUCLEOTIDE SEQUENCE [LARGE SCALE GENOMIC DNA]</scope>
    <source>
        <strain evidence="2 3">GP3</strain>
    </source>
</reference>
<keyword evidence="2" id="KW-0378">Hydrolase</keyword>
<keyword evidence="2" id="KW-0255">Endonuclease</keyword>
<dbReference type="EMBL" id="QHLZ01000017">
    <property type="protein sequence ID" value="PXA64001.1"/>
    <property type="molecule type" value="Genomic_DNA"/>
</dbReference>
<dbReference type="InterPro" id="IPR040980">
    <property type="entry name" value="SWI2_SNF2"/>
</dbReference>
<organism evidence="2 3">
    <name type="scientific">Arthrobacter psychrochitiniphilus</name>
    <dbReference type="NCBI Taxonomy" id="291045"/>
    <lineage>
        <taxon>Bacteria</taxon>
        <taxon>Bacillati</taxon>
        <taxon>Actinomycetota</taxon>
        <taxon>Actinomycetes</taxon>
        <taxon>Micrococcales</taxon>
        <taxon>Micrococcaceae</taxon>
        <taxon>Arthrobacter</taxon>
    </lineage>
</organism>
<evidence type="ECO:0000313" key="3">
    <source>
        <dbReference type="Proteomes" id="UP000246303"/>
    </source>
</evidence>
<dbReference type="Pfam" id="PF18766">
    <property type="entry name" value="SWI2_SNF2"/>
    <property type="match status" value="1"/>
</dbReference>
<name>A0A2V3DMX0_9MICC</name>
<dbReference type="Gene3D" id="3.90.1570.50">
    <property type="match status" value="1"/>
</dbReference>
<dbReference type="OrthoDB" id="9758243at2"/>
<sequence length="1053" mass="117016">MADYNEHQFEKEICEHLAANGWLYSVDDSGYDRDRALFPEDAIGWLQDTQPDKVDKVVTESGNTQKQTDMLLDAIVKALDLPLGSGGGTLNVLRSGARVIGAGNLVLFQLMPETTANPKLVAWYSKMRLRVMRQVHFSPDRRDNRSLDLVLFVNGIPIATLELKTDFTQSIDNAIEQYKTRLSKDANGRVQPLLGFGTRALVHFAVSNSEVWMTTKLAGPKTRFLPFNMGYDGGKGNPPATYVEGKAVTSASSYLWEMVLERDSWLNVVGKMMVLTTNQTRDPITGQVIRSKDLIFPRFHQWDVVRKLTDAVVNDGVGHKYLIEHSAGSGKTNSIAWAAHRFARLHSEDKKVFDSVIVVVDRAVLDAQLQAAIRNIDPRSDIVVTVNEEDMRQAGATSKSELLAQALTSGKLIIVVTIQTFPFAMQAIRTNKGLKGKTFAVLADEAHSSQSGQIATKLRAVLTSEEIREVEEGGEIDIESVLAAETAERADSKNLSYFAFTATPKPKTLELFGTPVIDGPPKAFHRYTMKQAIEEGYILDVLRGYQTYDSAFKIARNINGKDEEVNQSVATKELMRWVKLHPTNITRKVEIIVEHFRENVACLLDGHSKAMVVTDSRKAAVKYKKAMDEYITKMGYDDPTKNVAHLAIGTLVAFSGSVQMDDDDAWQPSWGTNVVPFTEASMNPGTYNLSEAFKKDDYRVMLVANKFQTGFDQPLLCAMYVDKVLSGVTAVQTLSRLNRTYTAPSGERKNKTFVLDFVNGTDIIKAAFEPYYKGAYLESETDPYLVVNLATKLAQAGIYTEKDVERTTQVWVKRGGNNALMAALSQSKHNFQTRYESAITLGDKSARDELDMFRKDVGTYVRIYDFMSQVINYGDPYMEMLSIFLRLLERLISEHAWSAEIDLSDINLVRIRHDGNQPIDIGLKGDGGLKGAARAGSAPVKDPKLVAMSTVLERLNELFGADSFTTAERQSFVETLVAKLLENQVLAQQARVNSKKAFAGSPEFGDAVTSAVADNQLAHNKMADYFFMDSPVLNEIFNSLAALFYERATAEVA</sequence>